<evidence type="ECO:0000256" key="3">
    <source>
        <dbReference type="ARBA" id="ARBA00022833"/>
    </source>
</evidence>
<dbReference type="Gene3D" id="3.30.40.10">
    <property type="entry name" value="Zinc/RING finger domain, C3HC4 (zinc finger)"/>
    <property type="match status" value="1"/>
</dbReference>
<dbReference type="AlphaFoldDB" id="A0A5N6KDI3"/>
<keyword evidence="1" id="KW-0479">Metal-binding</keyword>
<evidence type="ECO:0000256" key="1">
    <source>
        <dbReference type="ARBA" id="ARBA00022723"/>
    </source>
</evidence>
<keyword evidence="3" id="KW-0862">Zinc</keyword>
<dbReference type="InterPro" id="IPR013083">
    <property type="entry name" value="Znf_RING/FYVE/PHD"/>
</dbReference>
<dbReference type="Proteomes" id="UP000326757">
    <property type="component" value="Unassembled WGS sequence"/>
</dbReference>
<evidence type="ECO:0000313" key="6">
    <source>
        <dbReference type="EMBL" id="KAB8301510.1"/>
    </source>
</evidence>
<proteinExistence type="predicted"/>
<evidence type="ECO:0000256" key="2">
    <source>
        <dbReference type="ARBA" id="ARBA00022771"/>
    </source>
</evidence>
<name>A0A5N6KDI3_MONLA</name>
<gene>
    <name evidence="6" type="ORF">EYC80_003361</name>
</gene>
<dbReference type="Pfam" id="PF13639">
    <property type="entry name" value="zf-RING_2"/>
    <property type="match status" value="1"/>
</dbReference>
<dbReference type="OrthoDB" id="3525935at2759"/>
<accession>A0A5N6KDI3</accession>
<reference evidence="6 7" key="1">
    <citation type="submission" date="2019-06" db="EMBL/GenBank/DDBJ databases">
        <title>Genome Sequence of the Brown Rot Fungal Pathogen Monilinia laxa.</title>
        <authorList>
            <person name="De Miccolis Angelini R.M."/>
            <person name="Landi L."/>
            <person name="Abate D."/>
            <person name="Pollastro S."/>
            <person name="Romanazzi G."/>
            <person name="Faretra F."/>
        </authorList>
    </citation>
    <scope>NUCLEOTIDE SEQUENCE [LARGE SCALE GENOMIC DNA]</scope>
    <source>
        <strain evidence="6 7">Mlax316</strain>
    </source>
</reference>
<dbReference type="PANTHER" id="PTHR45798">
    <property type="entry name" value="RING-H2 FINGER PROTEIN ATL61-RELATED-RELATED"/>
    <property type="match status" value="1"/>
</dbReference>
<comment type="caution">
    <text evidence="6">The sequence shown here is derived from an EMBL/GenBank/DDBJ whole genome shotgun (WGS) entry which is preliminary data.</text>
</comment>
<dbReference type="GO" id="GO:0008270">
    <property type="term" value="F:zinc ion binding"/>
    <property type="evidence" value="ECO:0007669"/>
    <property type="project" value="UniProtKB-KW"/>
</dbReference>
<keyword evidence="7" id="KW-1185">Reference proteome</keyword>
<feature type="domain" description="RING-type" evidence="5">
    <location>
        <begin position="167"/>
        <end position="212"/>
    </location>
</feature>
<evidence type="ECO:0000313" key="7">
    <source>
        <dbReference type="Proteomes" id="UP000326757"/>
    </source>
</evidence>
<dbReference type="InterPro" id="IPR001841">
    <property type="entry name" value="Znf_RING"/>
</dbReference>
<dbReference type="PANTHER" id="PTHR45798:SF97">
    <property type="entry name" value="ALCOHOL-SENSITIVE RING FINGER PROTEIN 1"/>
    <property type="match status" value="1"/>
</dbReference>
<dbReference type="PROSITE" id="PS50089">
    <property type="entry name" value="ZF_RING_2"/>
    <property type="match status" value="1"/>
</dbReference>
<dbReference type="SMART" id="SM00184">
    <property type="entry name" value="RING"/>
    <property type="match status" value="1"/>
</dbReference>
<dbReference type="SMART" id="SM00744">
    <property type="entry name" value="RINGv"/>
    <property type="match status" value="1"/>
</dbReference>
<dbReference type="CDD" id="cd16448">
    <property type="entry name" value="RING-H2"/>
    <property type="match status" value="1"/>
</dbReference>
<sequence length="284" mass="32400">MGVADYCRRCFMLPDPRKYLFPGNKGRAPVAGWYAFYYPMAVTDSDMYDLLIRAQNLPLPDGPFQLNHFHWADKLIFDPLPRNILIKLENIVMKILLPHFWYQVVNGERPSNASRIACLRLRQIFMVNFAFHKARLNCTDDQWRRVLGYQDNTIIPLKASLGDLGECSICRVSLNEVDAGLPVKTPCNHIFHQNCVTAWLTESVHGDCPSCRGTVRNMDPIMPIPRRGPSPEWFTVLTNKAENSEAEDEPDYWDPELDGLNGLNGLEFTAAIPIDITFVDITDL</sequence>
<protein>
    <recommendedName>
        <fullName evidence="5">RING-type domain-containing protein</fullName>
    </recommendedName>
</protein>
<dbReference type="InterPro" id="IPR011016">
    <property type="entry name" value="Znf_RING-CH"/>
</dbReference>
<dbReference type="SUPFAM" id="SSF57850">
    <property type="entry name" value="RING/U-box"/>
    <property type="match status" value="1"/>
</dbReference>
<dbReference type="InterPro" id="IPR052788">
    <property type="entry name" value="RING-type_E3_ligase_ATL"/>
</dbReference>
<evidence type="ECO:0000256" key="4">
    <source>
        <dbReference type="PROSITE-ProRule" id="PRU00175"/>
    </source>
</evidence>
<keyword evidence="2 4" id="KW-0863">Zinc-finger</keyword>
<evidence type="ECO:0000259" key="5">
    <source>
        <dbReference type="PROSITE" id="PS50089"/>
    </source>
</evidence>
<dbReference type="EMBL" id="VIGI01000004">
    <property type="protein sequence ID" value="KAB8301510.1"/>
    <property type="molecule type" value="Genomic_DNA"/>
</dbReference>
<organism evidence="6 7">
    <name type="scientific">Monilinia laxa</name>
    <name type="common">Brown rot fungus</name>
    <name type="synonym">Sclerotinia laxa</name>
    <dbReference type="NCBI Taxonomy" id="61186"/>
    <lineage>
        <taxon>Eukaryota</taxon>
        <taxon>Fungi</taxon>
        <taxon>Dikarya</taxon>
        <taxon>Ascomycota</taxon>
        <taxon>Pezizomycotina</taxon>
        <taxon>Leotiomycetes</taxon>
        <taxon>Helotiales</taxon>
        <taxon>Sclerotiniaceae</taxon>
        <taxon>Monilinia</taxon>
    </lineage>
</organism>